<comment type="similarity">
    <text evidence="10">Belongs to the PlsX family.</text>
</comment>
<dbReference type="UniPathway" id="UPA00085"/>
<dbReference type="AlphaFoldDB" id="A0A4Y8RJV4"/>
<dbReference type="SUPFAM" id="SSF53659">
    <property type="entry name" value="Isocitrate/Isopropylmalate dehydrogenase-like"/>
    <property type="match status" value="1"/>
</dbReference>
<dbReference type="Proteomes" id="UP000298179">
    <property type="component" value="Unassembled WGS sequence"/>
</dbReference>
<keyword evidence="7 10" id="KW-1208">Phospholipid metabolism</keyword>
<dbReference type="HAMAP" id="MF_00019">
    <property type="entry name" value="PlsX"/>
    <property type="match status" value="1"/>
</dbReference>
<comment type="caution">
    <text evidence="11">The sequence shown here is derived from an EMBL/GenBank/DDBJ whole genome shotgun (WGS) entry which is preliminary data.</text>
</comment>
<comment type="catalytic activity">
    <reaction evidence="1 10">
        <text>a fatty acyl-[ACP] + phosphate = an acyl phosphate + holo-[ACP]</text>
        <dbReference type="Rhea" id="RHEA:42292"/>
        <dbReference type="Rhea" id="RHEA-COMP:9685"/>
        <dbReference type="Rhea" id="RHEA-COMP:14125"/>
        <dbReference type="ChEBI" id="CHEBI:43474"/>
        <dbReference type="ChEBI" id="CHEBI:59918"/>
        <dbReference type="ChEBI" id="CHEBI:64479"/>
        <dbReference type="ChEBI" id="CHEBI:138651"/>
        <dbReference type="EC" id="2.3.1.274"/>
    </reaction>
</comment>
<dbReference type="PANTHER" id="PTHR30100">
    <property type="entry name" value="FATTY ACID/PHOSPHOLIPID SYNTHESIS PROTEIN PLSX"/>
    <property type="match status" value="1"/>
</dbReference>
<accession>A0A4Y8RJV4</accession>
<comment type="subunit">
    <text evidence="9 10">Homodimer. Probably interacts with PlsY.</text>
</comment>
<reference evidence="11 12" key="1">
    <citation type="submission" date="2019-03" db="EMBL/GenBank/DDBJ databases">
        <title>Jiella endophytica sp. nov., a novel endophytic bacterium isolated from root of Ficus microcarpa Linn. f.</title>
        <authorList>
            <person name="Tuo L."/>
        </authorList>
    </citation>
    <scope>NUCLEOTIDE SEQUENCE [LARGE SCALE GENOMIC DNA]</scope>
    <source>
        <strain evidence="11 12">CBS5Q-3</strain>
    </source>
</reference>
<proteinExistence type="inferred from homology"/>
<organism evidence="11 12">
    <name type="scientific">Jiella endophytica</name>
    <dbReference type="NCBI Taxonomy" id="2558362"/>
    <lineage>
        <taxon>Bacteria</taxon>
        <taxon>Pseudomonadati</taxon>
        <taxon>Pseudomonadota</taxon>
        <taxon>Alphaproteobacteria</taxon>
        <taxon>Hyphomicrobiales</taxon>
        <taxon>Aurantimonadaceae</taxon>
        <taxon>Jiella</taxon>
    </lineage>
</organism>
<dbReference type="GO" id="GO:0005737">
    <property type="term" value="C:cytoplasm"/>
    <property type="evidence" value="ECO:0007669"/>
    <property type="project" value="UniProtKB-SubCell"/>
</dbReference>
<evidence type="ECO:0000256" key="5">
    <source>
        <dbReference type="ARBA" id="ARBA00023098"/>
    </source>
</evidence>
<sequence>MWRGIRYFRAAPGGPQAPTDKSENELTSNSGITISLDAMGGDHGPTVVLAGAAIALQRRPDTRFALFGEEAEVLPVLAKYPELQAASAFHHCEMSVRMDDKPSQALRQGRYKSSMWRAIDAVKTGEAHVAVSAGNTGALMAMAKFCLRTMANIERPAIAAIWPTLRGESIVLDVGATIGADAQQLIDFSMMGGAMARALFGLECPTVGLLNIGVEEVKGQDDIREAGRLLKETPLPGIEYRGFVEGDDLGQGTVDVVVTEGFTGNIALKTAEGTAKQIAAYLRAAMSRTWLARAGYVLAKSAFDRLRDKMDPRKVNGGVFLGLNGIVIKSHGGTDAEGIAAAIDLAHTVARAGLREKIEADLANYHRRISEEAASVPESSVS</sequence>
<dbReference type="PANTHER" id="PTHR30100:SF1">
    <property type="entry name" value="PHOSPHATE ACYLTRANSFERASE"/>
    <property type="match status" value="1"/>
</dbReference>
<dbReference type="OrthoDB" id="9806408at2"/>
<evidence type="ECO:0000256" key="1">
    <source>
        <dbReference type="ARBA" id="ARBA00001232"/>
    </source>
</evidence>
<dbReference type="GO" id="GO:0006633">
    <property type="term" value="P:fatty acid biosynthetic process"/>
    <property type="evidence" value="ECO:0007669"/>
    <property type="project" value="UniProtKB-UniRule"/>
</dbReference>
<dbReference type="GO" id="GO:0043811">
    <property type="term" value="F:phosphate:acyl-[acyl carrier protein] acyltransferase activity"/>
    <property type="evidence" value="ECO:0007669"/>
    <property type="project" value="UniProtKB-UniRule"/>
</dbReference>
<dbReference type="EC" id="2.3.1.274" evidence="8 10"/>
<evidence type="ECO:0000256" key="10">
    <source>
        <dbReference type="HAMAP-Rule" id="MF_00019"/>
    </source>
</evidence>
<dbReference type="Pfam" id="PF02504">
    <property type="entry name" value="FA_synthesis"/>
    <property type="match status" value="1"/>
</dbReference>
<name>A0A4Y8RJV4_9HYPH</name>
<comment type="subcellular location">
    <subcellularLocation>
        <location evidence="10">Cytoplasm</location>
    </subcellularLocation>
    <text evidence="10">Associated with the membrane possibly through PlsY.</text>
</comment>
<evidence type="ECO:0000256" key="7">
    <source>
        <dbReference type="ARBA" id="ARBA00023264"/>
    </source>
</evidence>
<keyword evidence="5 10" id="KW-0443">Lipid metabolism</keyword>
<dbReference type="PIRSF" id="PIRSF002465">
    <property type="entry name" value="Phsphlp_syn_PlsX"/>
    <property type="match status" value="1"/>
</dbReference>
<keyword evidence="6 10" id="KW-0594">Phospholipid biosynthesis</keyword>
<evidence type="ECO:0000256" key="8">
    <source>
        <dbReference type="ARBA" id="ARBA00024069"/>
    </source>
</evidence>
<keyword evidence="3 10" id="KW-0444">Lipid biosynthesis</keyword>
<dbReference type="Gene3D" id="3.40.718.10">
    <property type="entry name" value="Isopropylmalate Dehydrogenase"/>
    <property type="match status" value="1"/>
</dbReference>
<keyword evidence="2 10" id="KW-0963">Cytoplasm</keyword>
<comment type="function">
    <text evidence="10">Catalyzes the reversible formation of acyl-phosphate (acyl-PO(4)) from acyl-[acyl-carrier-protein] (acyl-ACP). This enzyme utilizes acyl-ACP as fatty acyl donor, but not acyl-CoA.</text>
</comment>
<comment type="pathway">
    <text evidence="10">Lipid metabolism; phospholipid metabolism.</text>
</comment>
<dbReference type="InterPro" id="IPR003664">
    <property type="entry name" value="FA_synthesis"/>
</dbReference>
<dbReference type="NCBIfam" id="TIGR00182">
    <property type="entry name" value="plsX"/>
    <property type="match status" value="1"/>
</dbReference>
<evidence type="ECO:0000313" key="12">
    <source>
        <dbReference type="Proteomes" id="UP000298179"/>
    </source>
</evidence>
<evidence type="ECO:0000256" key="9">
    <source>
        <dbReference type="ARBA" id="ARBA00046608"/>
    </source>
</evidence>
<evidence type="ECO:0000256" key="4">
    <source>
        <dbReference type="ARBA" id="ARBA00022679"/>
    </source>
</evidence>
<keyword evidence="4 10" id="KW-0808">Transferase</keyword>
<dbReference type="EMBL" id="SOZD01000003">
    <property type="protein sequence ID" value="TFF23325.1"/>
    <property type="molecule type" value="Genomic_DNA"/>
</dbReference>
<evidence type="ECO:0000256" key="2">
    <source>
        <dbReference type="ARBA" id="ARBA00022490"/>
    </source>
</evidence>
<protein>
    <recommendedName>
        <fullName evidence="8 10">Phosphate acyltransferase</fullName>
        <ecNumber evidence="8 10">2.3.1.274</ecNumber>
    </recommendedName>
    <alternativeName>
        <fullName evidence="10">Acyl-ACP phosphotransacylase</fullName>
    </alternativeName>
    <alternativeName>
        <fullName evidence="10">Acyl-[acyl-carrier-protein]--phosphate acyltransferase</fullName>
    </alternativeName>
    <alternativeName>
        <fullName evidence="10">Phosphate-acyl-ACP acyltransferase</fullName>
    </alternativeName>
</protein>
<evidence type="ECO:0000256" key="6">
    <source>
        <dbReference type="ARBA" id="ARBA00023209"/>
    </source>
</evidence>
<evidence type="ECO:0000256" key="3">
    <source>
        <dbReference type="ARBA" id="ARBA00022516"/>
    </source>
</evidence>
<gene>
    <name evidence="10 11" type="primary">plsX</name>
    <name evidence="11" type="ORF">E3C22_12940</name>
</gene>
<dbReference type="InterPro" id="IPR012281">
    <property type="entry name" value="Phospholipid_synth_PlsX-like"/>
</dbReference>
<keyword evidence="12" id="KW-1185">Reference proteome</keyword>
<dbReference type="GO" id="GO:0008654">
    <property type="term" value="P:phospholipid biosynthetic process"/>
    <property type="evidence" value="ECO:0007669"/>
    <property type="project" value="UniProtKB-KW"/>
</dbReference>
<evidence type="ECO:0000313" key="11">
    <source>
        <dbReference type="EMBL" id="TFF23325.1"/>
    </source>
</evidence>
<keyword evidence="11" id="KW-0012">Acyltransferase</keyword>